<evidence type="ECO:0000256" key="3">
    <source>
        <dbReference type="RuleBase" id="RU003718"/>
    </source>
</evidence>
<dbReference type="AlphaFoldDB" id="A0A9D5HR99"/>
<dbReference type="Proteomes" id="UP001085076">
    <property type="component" value="Miscellaneous, Linkage group lg01"/>
</dbReference>
<evidence type="ECO:0000256" key="1">
    <source>
        <dbReference type="ARBA" id="ARBA00009995"/>
    </source>
</evidence>
<reference evidence="5" key="2">
    <citation type="journal article" date="2022" name="Hortic Res">
        <title>The genome of Dioscorea zingiberensis sheds light on the biosynthesis, origin and evolution of the medicinally important diosgenin saponins.</title>
        <authorList>
            <person name="Li Y."/>
            <person name="Tan C."/>
            <person name="Li Z."/>
            <person name="Guo J."/>
            <person name="Li S."/>
            <person name="Chen X."/>
            <person name="Wang C."/>
            <person name="Dai X."/>
            <person name="Yang H."/>
            <person name="Song W."/>
            <person name="Hou L."/>
            <person name="Xu J."/>
            <person name="Tong Z."/>
            <person name="Xu A."/>
            <person name="Yuan X."/>
            <person name="Wang W."/>
            <person name="Yang Q."/>
            <person name="Chen L."/>
            <person name="Sun Z."/>
            <person name="Wang K."/>
            <person name="Pan B."/>
            <person name="Chen J."/>
            <person name="Bao Y."/>
            <person name="Liu F."/>
            <person name="Qi X."/>
            <person name="Gang D.R."/>
            <person name="Wen J."/>
            <person name="Li J."/>
        </authorList>
    </citation>
    <scope>NUCLEOTIDE SEQUENCE</scope>
    <source>
        <strain evidence="5">Dzin_1.0</strain>
    </source>
</reference>
<evidence type="ECO:0000313" key="6">
    <source>
        <dbReference type="Proteomes" id="UP001085076"/>
    </source>
</evidence>
<protein>
    <recommendedName>
        <fullName evidence="4">Glycosyltransferase</fullName>
        <ecNumber evidence="4">2.4.1.-</ecNumber>
    </recommendedName>
</protein>
<keyword evidence="3" id="KW-0328">Glycosyltransferase</keyword>
<dbReference type="OrthoDB" id="5835829at2759"/>
<accession>A0A9D5HR99</accession>
<comment type="caution">
    <text evidence="5">The sequence shown here is derived from an EMBL/GenBank/DDBJ whole genome shotgun (WGS) entry which is preliminary data.</text>
</comment>
<organism evidence="5 6">
    <name type="scientific">Dioscorea zingiberensis</name>
    <dbReference type="NCBI Taxonomy" id="325984"/>
    <lineage>
        <taxon>Eukaryota</taxon>
        <taxon>Viridiplantae</taxon>
        <taxon>Streptophyta</taxon>
        <taxon>Embryophyta</taxon>
        <taxon>Tracheophyta</taxon>
        <taxon>Spermatophyta</taxon>
        <taxon>Magnoliopsida</taxon>
        <taxon>Liliopsida</taxon>
        <taxon>Dioscoreales</taxon>
        <taxon>Dioscoreaceae</taxon>
        <taxon>Dioscorea</taxon>
    </lineage>
</organism>
<dbReference type="SUPFAM" id="SSF53756">
    <property type="entry name" value="UDP-Glycosyltransferase/glycogen phosphorylase"/>
    <property type="match status" value="1"/>
</dbReference>
<keyword evidence="6" id="KW-1185">Reference proteome</keyword>
<dbReference type="PANTHER" id="PTHR48047:SF19">
    <property type="entry name" value="GLYCOSYLTRANSFERASE"/>
    <property type="match status" value="1"/>
</dbReference>
<evidence type="ECO:0000256" key="4">
    <source>
        <dbReference type="RuleBase" id="RU362057"/>
    </source>
</evidence>
<dbReference type="Gene3D" id="3.40.50.2000">
    <property type="entry name" value="Glycogen Phosphorylase B"/>
    <property type="match status" value="2"/>
</dbReference>
<sequence>MGSNDGHEPHPLRVFFIPFFATGHMIPMVDIARLFAARGVDATVLVTPSNAALISATIDGAAASGLPIHTLLYPFPSAEVGLPPGAENIASVPLADAPKIDAATLLTVGDHERLLRLHHPDAIVSDTHFYWTTSIARDLGIPRIGFHAIGLFPDCVLSSLIRHLPHLSVTDDVHPFIVPGLPHPVQMVRPELPDFLRSENTAIAQAMSALTEAEKGSLGVVVNSFAEMESAYADYYYKVDNMRTWFVGPVALADGGEKASRGTAADGKAMANRERCLRWLEKQRDRSVVYACFGSWCYFSEAQLRELALGLEAAGHPFLWVVREDGEEKEWMPEGFEERLGEKGLVVRGWAPQVAVLGHDAVGGFVTHCGWNSVLEGVSSGLPMVTWPLSTEQFINEKLVVEVLGTAVRAWEGFRSTEEGEKEVVKAGDVAAAVEKMMGGGEEAEKRRVIARELGEKAKAAVMVGGSSYQGLSRLIGEIRDWPQKINGCDAASG</sequence>
<keyword evidence="2 3" id="KW-0808">Transferase</keyword>
<dbReference type="SMR" id="A0A9D5HR99"/>
<dbReference type="InterPro" id="IPR002213">
    <property type="entry name" value="UDP_glucos_trans"/>
</dbReference>
<dbReference type="PROSITE" id="PS00375">
    <property type="entry name" value="UDPGT"/>
    <property type="match status" value="1"/>
</dbReference>
<dbReference type="Pfam" id="PF00201">
    <property type="entry name" value="UDPGT"/>
    <property type="match status" value="1"/>
</dbReference>
<dbReference type="InterPro" id="IPR035595">
    <property type="entry name" value="UDP_glycos_trans_CS"/>
</dbReference>
<dbReference type="PANTHER" id="PTHR48047">
    <property type="entry name" value="GLYCOSYLTRANSFERASE"/>
    <property type="match status" value="1"/>
</dbReference>
<dbReference type="FunFam" id="3.40.50.2000:FF:000063">
    <property type="entry name" value="Glycosyltransferase"/>
    <property type="match status" value="1"/>
</dbReference>
<proteinExistence type="inferred from homology"/>
<name>A0A9D5HR99_9LILI</name>
<dbReference type="CDD" id="cd03784">
    <property type="entry name" value="GT1_Gtf-like"/>
    <property type="match status" value="1"/>
</dbReference>
<evidence type="ECO:0000256" key="2">
    <source>
        <dbReference type="ARBA" id="ARBA00022679"/>
    </source>
</evidence>
<evidence type="ECO:0000313" key="5">
    <source>
        <dbReference type="EMBL" id="KAJ0985969.1"/>
    </source>
</evidence>
<reference evidence="5" key="1">
    <citation type="submission" date="2021-03" db="EMBL/GenBank/DDBJ databases">
        <authorList>
            <person name="Li Z."/>
            <person name="Yang C."/>
        </authorList>
    </citation>
    <scope>NUCLEOTIDE SEQUENCE</scope>
    <source>
        <strain evidence="5">Dzin_1.0</strain>
        <tissue evidence="5">Leaf</tissue>
    </source>
</reference>
<gene>
    <name evidence="5" type="ORF">J5N97_004325</name>
</gene>
<dbReference type="GO" id="GO:0035251">
    <property type="term" value="F:UDP-glucosyltransferase activity"/>
    <property type="evidence" value="ECO:0007669"/>
    <property type="project" value="TreeGrafter"/>
</dbReference>
<dbReference type="EC" id="2.4.1.-" evidence="4"/>
<comment type="similarity">
    <text evidence="1 3">Belongs to the UDP-glycosyltransferase family.</text>
</comment>
<dbReference type="EMBL" id="JAGGNH010000001">
    <property type="protein sequence ID" value="KAJ0985969.1"/>
    <property type="molecule type" value="Genomic_DNA"/>
</dbReference>